<keyword evidence="2" id="KW-0539">Nucleus</keyword>
<dbReference type="Gene3D" id="1.10.10.60">
    <property type="entry name" value="Homeodomain-like"/>
    <property type="match status" value="1"/>
</dbReference>
<feature type="compositionally biased region" description="Basic and acidic residues" evidence="3">
    <location>
        <begin position="117"/>
        <end position="130"/>
    </location>
</feature>
<evidence type="ECO:0000313" key="7">
    <source>
        <dbReference type="WBParaSite" id="PSU_v2.g14410.t1"/>
    </source>
</evidence>
<dbReference type="Gene3D" id="6.10.140.1440">
    <property type="match status" value="1"/>
</dbReference>
<dbReference type="Proteomes" id="UP000887577">
    <property type="component" value="Unplaced"/>
</dbReference>
<organism evidence="6 7">
    <name type="scientific">Panagrolaimus superbus</name>
    <dbReference type="NCBI Taxonomy" id="310955"/>
    <lineage>
        <taxon>Eukaryota</taxon>
        <taxon>Metazoa</taxon>
        <taxon>Ecdysozoa</taxon>
        <taxon>Nematoda</taxon>
        <taxon>Chromadorea</taxon>
        <taxon>Rhabditida</taxon>
        <taxon>Tylenchina</taxon>
        <taxon>Panagrolaimomorpha</taxon>
        <taxon>Panagrolaimoidea</taxon>
        <taxon>Panagrolaimidae</taxon>
        <taxon>Panagrolaimus</taxon>
    </lineage>
</organism>
<feature type="compositionally biased region" description="Basic and acidic residues" evidence="3">
    <location>
        <begin position="153"/>
        <end position="162"/>
    </location>
</feature>
<dbReference type="WBParaSite" id="PSU_v2.g14410.t1">
    <property type="protein sequence ID" value="PSU_v2.g14410.t1"/>
    <property type="gene ID" value="PSU_v2.g14410"/>
</dbReference>
<proteinExistence type="predicted"/>
<evidence type="ECO:0000256" key="3">
    <source>
        <dbReference type="SAM" id="MobiDB-lite"/>
    </source>
</evidence>
<keyword evidence="1" id="KW-0238">DNA-binding</keyword>
<evidence type="ECO:0000259" key="4">
    <source>
        <dbReference type="Pfam" id="PF18375"/>
    </source>
</evidence>
<feature type="domain" description="CDH1/2 SANT-Helical linker 1" evidence="4">
    <location>
        <begin position="185"/>
        <end position="270"/>
    </location>
</feature>
<dbReference type="InterPro" id="IPR040793">
    <property type="entry name" value="CDH1_2_SANT_HL1"/>
</dbReference>
<dbReference type="GO" id="GO:0034728">
    <property type="term" value="P:nucleosome organization"/>
    <property type="evidence" value="ECO:0007669"/>
    <property type="project" value="TreeGrafter"/>
</dbReference>
<evidence type="ECO:0000256" key="1">
    <source>
        <dbReference type="ARBA" id="ARBA00023125"/>
    </source>
</evidence>
<protein>
    <submittedName>
        <fullName evidence="7">CDH1/2 SANT-Helical linker 1 domain-containing protein</fullName>
    </submittedName>
</protein>
<dbReference type="GO" id="GO:0000785">
    <property type="term" value="C:chromatin"/>
    <property type="evidence" value="ECO:0007669"/>
    <property type="project" value="TreeGrafter"/>
</dbReference>
<dbReference type="Pfam" id="PF23588">
    <property type="entry name" value="HTH_CHD1_Hrp3"/>
    <property type="match status" value="1"/>
</dbReference>
<dbReference type="GO" id="GO:0003682">
    <property type="term" value="F:chromatin binding"/>
    <property type="evidence" value="ECO:0007669"/>
    <property type="project" value="TreeGrafter"/>
</dbReference>
<feature type="compositionally biased region" description="Basic and acidic residues" evidence="3">
    <location>
        <begin position="399"/>
        <end position="454"/>
    </location>
</feature>
<feature type="region of interest" description="Disordered" evidence="3">
    <location>
        <begin position="117"/>
        <end position="177"/>
    </location>
</feature>
<accession>A0A914Y6M8</accession>
<name>A0A914Y6M8_9BILA</name>
<dbReference type="GO" id="GO:0016887">
    <property type="term" value="F:ATP hydrolysis activity"/>
    <property type="evidence" value="ECO:0007669"/>
    <property type="project" value="TreeGrafter"/>
</dbReference>
<reference evidence="7" key="1">
    <citation type="submission" date="2022-11" db="UniProtKB">
        <authorList>
            <consortium name="WormBaseParasite"/>
        </authorList>
    </citation>
    <scope>IDENTIFICATION</scope>
</reference>
<sequence length="484" mass="55797">MDTTGKTVLSKNAVPNPKVPFEKADLNAILKFGAEELFREKEGEEQEPEVDIDDILTRAETRECENQANDNELLSAFKYANFALDEEKDIAAIGTAKSPVDVKPEKDWDQIIPEEQLQKLKEEEKKKAEQELNLAPRQRNKIYDAPNLDDPDPDGKSSKYAEESSEDEDEKSGKRGPYKKKVLFNFTEVEIKKFAKALKKFAHPLERLDAIAQDAELEEHSTAEMDELTKEILKRCDEASNETEKSEDKAFANGKKKPDRGPVVKVGPVDIYVRPILKQHNDLEALHMFMKKQQEGINPNFKLPQTPKAQHGWDVEWDVVDDISILRGIYKYGCGSWESIKMDPDFGLDGKIWIKDKIKKPQPKHLQCRVDYLLKLLAKSMDPPTSFKRIPEKKKVKRKESDVPKKKKSDTFEPIKKKAKKDSEKLERSEKKKDKNDKSFADGKKVKKEPQDMHTKIIVLPVKDRYAEELNDQIYQKTFKESQR</sequence>
<feature type="domain" description="ATP-dependent helicase CHD1-2/hrp3 HTH" evidence="5">
    <location>
        <begin position="300"/>
        <end position="379"/>
    </location>
</feature>
<evidence type="ECO:0000313" key="6">
    <source>
        <dbReference type="Proteomes" id="UP000887577"/>
    </source>
</evidence>
<feature type="compositionally biased region" description="Basic and acidic residues" evidence="3">
    <location>
        <begin position="239"/>
        <end position="250"/>
    </location>
</feature>
<feature type="region of interest" description="Disordered" evidence="3">
    <location>
        <begin position="239"/>
        <end position="259"/>
    </location>
</feature>
<evidence type="ECO:0000256" key="2">
    <source>
        <dbReference type="ARBA" id="ARBA00023242"/>
    </source>
</evidence>
<dbReference type="GO" id="GO:0003677">
    <property type="term" value="F:DNA binding"/>
    <property type="evidence" value="ECO:0007669"/>
    <property type="project" value="UniProtKB-KW"/>
</dbReference>
<dbReference type="Pfam" id="PF18375">
    <property type="entry name" value="CDH1_2_SANT_HL1"/>
    <property type="match status" value="1"/>
</dbReference>
<dbReference type="GO" id="GO:0005634">
    <property type="term" value="C:nucleus"/>
    <property type="evidence" value="ECO:0007669"/>
    <property type="project" value="TreeGrafter"/>
</dbReference>
<dbReference type="InterPro" id="IPR056302">
    <property type="entry name" value="CHD1-2/Hrp3_HTH"/>
</dbReference>
<feature type="region of interest" description="Disordered" evidence="3">
    <location>
        <begin position="383"/>
        <end position="454"/>
    </location>
</feature>
<dbReference type="GO" id="GO:0042393">
    <property type="term" value="F:histone binding"/>
    <property type="evidence" value="ECO:0007669"/>
    <property type="project" value="TreeGrafter"/>
</dbReference>
<dbReference type="AlphaFoldDB" id="A0A914Y6M8"/>
<dbReference type="PANTHER" id="PTHR45623:SF14">
    <property type="entry name" value="CHROMODOMAIN-HELICASE-DNA-BINDING PROTEIN 1"/>
    <property type="match status" value="1"/>
</dbReference>
<evidence type="ECO:0000259" key="5">
    <source>
        <dbReference type="Pfam" id="PF23588"/>
    </source>
</evidence>
<dbReference type="PANTHER" id="PTHR45623">
    <property type="entry name" value="CHROMODOMAIN-HELICASE-DNA-BINDING PROTEIN 3-RELATED-RELATED"/>
    <property type="match status" value="1"/>
</dbReference>
<dbReference type="GO" id="GO:0140658">
    <property type="term" value="F:ATP-dependent chromatin remodeler activity"/>
    <property type="evidence" value="ECO:0007669"/>
    <property type="project" value="TreeGrafter"/>
</dbReference>
<keyword evidence="6" id="KW-1185">Reference proteome</keyword>